<dbReference type="Pfam" id="PF04857">
    <property type="entry name" value="CAF1"/>
    <property type="match status" value="1"/>
</dbReference>
<dbReference type="GO" id="GO:0030015">
    <property type="term" value="C:CCR4-NOT core complex"/>
    <property type="evidence" value="ECO:0007669"/>
    <property type="project" value="EnsemblFungi"/>
</dbReference>
<evidence type="ECO:0000256" key="3">
    <source>
        <dbReference type="ARBA" id="ARBA00004496"/>
    </source>
</evidence>
<evidence type="ECO:0000256" key="5">
    <source>
        <dbReference type="ARBA" id="ARBA00012161"/>
    </source>
</evidence>
<dbReference type="EC" id="3.1.13.4" evidence="5"/>
<keyword evidence="14" id="KW-0539">Nucleus</keyword>
<evidence type="ECO:0000256" key="15">
    <source>
        <dbReference type="SAM" id="Coils"/>
    </source>
</evidence>
<keyword evidence="7" id="KW-0540">Nuclease</keyword>
<evidence type="ECO:0000256" key="2">
    <source>
        <dbReference type="ARBA" id="ARBA00004123"/>
    </source>
</evidence>
<dbReference type="EMBL" id="KV454212">
    <property type="protein sequence ID" value="ODQ57861.1"/>
    <property type="molecule type" value="Genomic_DNA"/>
</dbReference>
<dbReference type="GO" id="GO:0006368">
    <property type="term" value="P:transcription elongation by RNA polymerase II"/>
    <property type="evidence" value="ECO:0007669"/>
    <property type="project" value="EnsemblFungi"/>
</dbReference>
<evidence type="ECO:0000256" key="8">
    <source>
        <dbReference type="ARBA" id="ARBA00022723"/>
    </source>
</evidence>
<gene>
    <name evidence="16" type="ORF">WICANDRAFT_34460</name>
</gene>
<keyword evidence="17" id="KW-1185">Reference proteome</keyword>
<dbReference type="GO" id="GO:0004535">
    <property type="term" value="F:poly(A)-specific ribonuclease activity"/>
    <property type="evidence" value="ECO:0007669"/>
    <property type="project" value="UniProtKB-EC"/>
</dbReference>
<dbReference type="GO" id="GO:0000932">
    <property type="term" value="C:P-body"/>
    <property type="evidence" value="ECO:0007669"/>
    <property type="project" value="EnsemblFungi"/>
</dbReference>
<evidence type="ECO:0000256" key="13">
    <source>
        <dbReference type="ARBA" id="ARBA00023163"/>
    </source>
</evidence>
<keyword evidence="12" id="KW-0805">Transcription regulation</keyword>
<dbReference type="InterPro" id="IPR006941">
    <property type="entry name" value="RNase_CAF1"/>
</dbReference>
<dbReference type="GO" id="GO:0000289">
    <property type="term" value="P:nuclear-transcribed mRNA poly(A) tail shortening"/>
    <property type="evidence" value="ECO:0007669"/>
    <property type="project" value="EnsemblFungi"/>
</dbReference>
<dbReference type="InterPro" id="IPR036397">
    <property type="entry name" value="RNaseH_sf"/>
</dbReference>
<evidence type="ECO:0000256" key="11">
    <source>
        <dbReference type="ARBA" id="ARBA00022884"/>
    </source>
</evidence>
<dbReference type="AlphaFoldDB" id="A0A1E3NXE1"/>
<dbReference type="SUPFAM" id="SSF53098">
    <property type="entry name" value="Ribonuclease H-like"/>
    <property type="match status" value="1"/>
</dbReference>
<dbReference type="Proteomes" id="UP000094112">
    <property type="component" value="Unassembled WGS sequence"/>
</dbReference>
<protein>
    <recommendedName>
        <fullName evidence="5">poly(A)-specific ribonuclease</fullName>
        <ecNumber evidence="5">3.1.13.4</ecNumber>
    </recommendedName>
</protein>
<evidence type="ECO:0000256" key="6">
    <source>
        <dbReference type="ARBA" id="ARBA00022490"/>
    </source>
</evidence>
<reference evidence="16 17" key="1">
    <citation type="journal article" date="2016" name="Proc. Natl. Acad. Sci. U.S.A.">
        <title>Comparative genomics of biotechnologically important yeasts.</title>
        <authorList>
            <person name="Riley R."/>
            <person name="Haridas S."/>
            <person name="Wolfe K.H."/>
            <person name="Lopes M.R."/>
            <person name="Hittinger C.T."/>
            <person name="Goeker M."/>
            <person name="Salamov A.A."/>
            <person name="Wisecaver J.H."/>
            <person name="Long T.M."/>
            <person name="Calvey C.H."/>
            <person name="Aerts A.L."/>
            <person name="Barry K.W."/>
            <person name="Choi C."/>
            <person name="Clum A."/>
            <person name="Coughlan A.Y."/>
            <person name="Deshpande S."/>
            <person name="Douglass A.P."/>
            <person name="Hanson S.J."/>
            <person name="Klenk H.-P."/>
            <person name="LaButti K.M."/>
            <person name="Lapidus A."/>
            <person name="Lindquist E.A."/>
            <person name="Lipzen A.M."/>
            <person name="Meier-Kolthoff J.P."/>
            <person name="Ohm R.A."/>
            <person name="Otillar R.P."/>
            <person name="Pangilinan J.L."/>
            <person name="Peng Y."/>
            <person name="Rokas A."/>
            <person name="Rosa C.A."/>
            <person name="Scheuner C."/>
            <person name="Sibirny A.A."/>
            <person name="Slot J.C."/>
            <person name="Stielow J.B."/>
            <person name="Sun H."/>
            <person name="Kurtzman C.P."/>
            <person name="Blackwell M."/>
            <person name="Grigoriev I.V."/>
            <person name="Jeffries T.W."/>
        </authorList>
    </citation>
    <scope>NUCLEOTIDE SEQUENCE [LARGE SCALE GENOMIC DNA]</scope>
    <source>
        <strain evidence="17">ATCC 58044 / CBS 1984 / NCYC 433 / NRRL Y-366-8</strain>
    </source>
</reference>
<proteinExistence type="inferred from homology"/>
<sequence length="351" mass="40270">MQNDLSQSAQLQKLNQLQQLSFSPQINQRAGLNPLLLQQQQQQQQAQVQAQLQAQQLQAQQQQQQQQQHQPPQVPGSVPLPITTVKEVWNDNFHQEFNIIRQLITQYNYVSFSTEFPGILARPIGVFTSTNDYHYQTLRTNTDLLNLIQFGISLSDSNGKKPDNIYSTWQFNFKFDLNSEMISNEAFESLVKTGIDFNRHQMLGIDQFEFAELLTSSGLILLPNVYWTSFHSGYDFGFLISLLTNNQMPSKEEDFLHKIGLFFPNLYDLKILSKGLTNKETNPKLSLENLADELNIPRLNIFVSTGGQALLTNLTFIEMKNKLHDINKFNGLIHGLVTEQQQQQNPLLNEL</sequence>
<accession>A0A1E3NXE1</accession>
<keyword evidence="13" id="KW-0804">Transcription</keyword>
<dbReference type="GO" id="GO:0046872">
    <property type="term" value="F:metal ion binding"/>
    <property type="evidence" value="ECO:0007669"/>
    <property type="project" value="UniProtKB-KW"/>
</dbReference>
<keyword evidence="9" id="KW-0378">Hydrolase</keyword>
<dbReference type="OrthoDB" id="1164111at2759"/>
<dbReference type="RefSeq" id="XP_019037068.1">
    <property type="nucleotide sequence ID" value="XM_019182189.1"/>
</dbReference>
<evidence type="ECO:0000256" key="10">
    <source>
        <dbReference type="ARBA" id="ARBA00022839"/>
    </source>
</evidence>
<comment type="catalytic activity">
    <reaction evidence="1">
        <text>Exonucleolytic cleavage of poly(A) to 5'-AMP.</text>
        <dbReference type="EC" id="3.1.13.4"/>
    </reaction>
</comment>
<evidence type="ECO:0000256" key="1">
    <source>
        <dbReference type="ARBA" id="ARBA00001663"/>
    </source>
</evidence>
<dbReference type="InterPro" id="IPR039637">
    <property type="entry name" value="CNOT7/CNOT8/Pop2"/>
</dbReference>
<dbReference type="PANTHER" id="PTHR10797">
    <property type="entry name" value="CCR4-NOT TRANSCRIPTION COMPLEX SUBUNIT"/>
    <property type="match status" value="1"/>
</dbReference>
<evidence type="ECO:0000256" key="12">
    <source>
        <dbReference type="ARBA" id="ARBA00023015"/>
    </source>
</evidence>
<evidence type="ECO:0000313" key="16">
    <source>
        <dbReference type="EMBL" id="ODQ57861.1"/>
    </source>
</evidence>
<dbReference type="GO" id="GO:0032968">
    <property type="term" value="P:positive regulation of transcription elongation by RNA polymerase II"/>
    <property type="evidence" value="ECO:0007669"/>
    <property type="project" value="EnsemblFungi"/>
</dbReference>
<evidence type="ECO:0000256" key="4">
    <source>
        <dbReference type="ARBA" id="ARBA00008372"/>
    </source>
</evidence>
<dbReference type="Gene3D" id="3.30.420.10">
    <property type="entry name" value="Ribonuclease H-like superfamily/Ribonuclease H"/>
    <property type="match status" value="1"/>
</dbReference>
<evidence type="ECO:0000313" key="17">
    <source>
        <dbReference type="Proteomes" id="UP000094112"/>
    </source>
</evidence>
<comment type="similarity">
    <text evidence="4">Belongs to the CAF1 family.</text>
</comment>
<keyword evidence="8" id="KW-0479">Metal-binding</keyword>
<keyword evidence="10" id="KW-0269">Exonuclease</keyword>
<evidence type="ECO:0000256" key="14">
    <source>
        <dbReference type="ARBA" id="ARBA00023242"/>
    </source>
</evidence>
<dbReference type="GeneID" id="30199435"/>
<feature type="coiled-coil region" evidence="15">
    <location>
        <begin position="38"/>
        <end position="67"/>
    </location>
</feature>
<dbReference type="GO" id="GO:0005634">
    <property type="term" value="C:nucleus"/>
    <property type="evidence" value="ECO:0007669"/>
    <property type="project" value="UniProtKB-SubCell"/>
</dbReference>
<dbReference type="STRING" id="683960.A0A1E3NXE1"/>
<evidence type="ECO:0000256" key="9">
    <source>
        <dbReference type="ARBA" id="ARBA00022801"/>
    </source>
</evidence>
<keyword evidence="6" id="KW-0963">Cytoplasm</keyword>
<keyword evidence="15" id="KW-0175">Coiled coil</keyword>
<comment type="subcellular location">
    <subcellularLocation>
        <location evidence="3">Cytoplasm</location>
    </subcellularLocation>
    <subcellularLocation>
        <location evidence="2">Nucleus</location>
    </subcellularLocation>
</comment>
<dbReference type="GO" id="GO:0003723">
    <property type="term" value="F:RNA binding"/>
    <property type="evidence" value="ECO:0007669"/>
    <property type="project" value="UniProtKB-KW"/>
</dbReference>
<keyword evidence="11" id="KW-0694">RNA-binding</keyword>
<organism evidence="16 17">
    <name type="scientific">Wickerhamomyces anomalus (strain ATCC 58044 / CBS 1984 / NCYC 433 / NRRL Y-366-8)</name>
    <name type="common">Yeast</name>
    <name type="synonym">Hansenula anomala</name>
    <dbReference type="NCBI Taxonomy" id="683960"/>
    <lineage>
        <taxon>Eukaryota</taxon>
        <taxon>Fungi</taxon>
        <taxon>Dikarya</taxon>
        <taxon>Ascomycota</taxon>
        <taxon>Saccharomycotina</taxon>
        <taxon>Saccharomycetes</taxon>
        <taxon>Phaffomycetales</taxon>
        <taxon>Wickerhamomycetaceae</taxon>
        <taxon>Wickerhamomyces</taxon>
    </lineage>
</organism>
<evidence type="ECO:0000256" key="7">
    <source>
        <dbReference type="ARBA" id="ARBA00022722"/>
    </source>
</evidence>
<name>A0A1E3NXE1_WICAA</name>
<dbReference type="InterPro" id="IPR012337">
    <property type="entry name" value="RNaseH-like_sf"/>
</dbReference>